<dbReference type="OrthoDB" id="9988102at2759"/>
<evidence type="ECO:0000259" key="2">
    <source>
        <dbReference type="Pfam" id="PF03446"/>
    </source>
</evidence>
<evidence type="ECO:0008006" key="6">
    <source>
        <dbReference type="Google" id="ProtNLM"/>
    </source>
</evidence>
<organism evidence="4 5">
    <name type="scientific">Hyphodiscus hymeniophilus</name>
    <dbReference type="NCBI Taxonomy" id="353542"/>
    <lineage>
        <taxon>Eukaryota</taxon>
        <taxon>Fungi</taxon>
        <taxon>Dikarya</taxon>
        <taxon>Ascomycota</taxon>
        <taxon>Pezizomycotina</taxon>
        <taxon>Leotiomycetes</taxon>
        <taxon>Helotiales</taxon>
        <taxon>Hyphodiscaceae</taxon>
        <taxon>Hyphodiscus</taxon>
    </lineage>
</organism>
<dbReference type="Pfam" id="PF03446">
    <property type="entry name" value="NAD_binding_2"/>
    <property type="match status" value="1"/>
</dbReference>
<feature type="region of interest" description="Disordered" evidence="1">
    <location>
        <begin position="286"/>
        <end position="320"/>
    </location>
</feature>
<dbReference type="EMBL" id="VNKQ01000005">
    <property type="protein sequence ID" value="KAG0650602.1"/>
    <property type="molecule type" value="Genomic_DNA"/>
</dbReference>
<proteinExistence type="predicted"/>
<gene>
    <name evidence="4" type="ORF">D0Z07_2578</name>
</gene>
<comment type="caution">
    <text evidence="4">The sequence shown here is derived from an EMBL/GenBank/DDBJ whole genome shotgun (WGS) entry which is preliminary data.</text>
</comment>
<dbReference type="Pfam" id="PF09130">
    <property type="entry name" value="DUF1932"/>
    <property type="match status" value="1"/>
</dbReference>
<dbReference type="SUPFAM" id="SSF51735">
    <property type="entry name" value="NAD(P)-binding Rossmann-fold domains"/>
    <property type="match status" value="1"/>
</dbReference>
<evidence type="ECO:0000313" key="5">
    <source>
        <dbReference type="Proteomes" id="UP000785200"/>
    </source>
</evidence>
<dbReference type="Gene3D" id="3.40.50.720">
    <property type="entry name" value="NAD(P)-binding Rossmann-like Domain"/>
    <property type="match status" value="1"/>
</dbReference>
<dbReference type="Proteomes" id="UP000785200">
    <property type="component" value="Unassembled WGS sequence"/>
</dbReference>
<dbReference type="InterPro" id="IPR006115">
    <property type="entry name" value="6PGDH_NADP-bd"/>
</dbReference>
<evidence type="ECO:0000256" key="1">
    <source>
        <dbReference type="SAM" id="MobiDB-lite"/>
    </source>
</evidence>
<keyword evidence="5" id="KW-1185">Reference proteome</keyword>
<feature type="domain" description="Phosphogluconate dehydrogenase NAD-binding putative C-terminal" evidence="3">
    <location>
        <begin position="236"/>
        <end position="281"/>
    </location>
</feature>
<dbReference type="InterPro" id="IPR008927">
    <property type="entry name" value="6-PGluconate_DH-like_C_sf"/>
</dbReference>
<dbReference type="InterPro" id="IPR015814">
    <property type="entry name" value="Pgluconate_DH_NAD-bd_C"/>
</dbReference>
<reference evidence="4" key="1">
    <citation type="submission" date="2019-07" db="EMBL/GenBank/DDBJ databases">
        <title>Hyphodiscus hymeniophilus genome sequencing and assembly.</title>
        <authorList>
            <person name="Kramer G."/>
            <person name="Nodwell J."/>
        </authorList>
    </citation>
    <scope>NUCLEOTIDE SEQUENCE</scope>
    <source>
        <strain evidence="4">ATCC 34498</strain>
    </source>
</reference>
<protein>
    <recommendedName>
        <fullName evidence="6">6-phosphogluconate dehydrogenase C-terminal domain-like protein</fullName>
    </recommendedName>
</protein>
<feature type="domain" description="6-phosphogluconate dehydrogenase NADP-binding" evidence="2">
    <location>
        <begin position="4"/>
        <end position="126"/>
    </location>
</feature>
<evidence type="ECO:0000259" key="3">
    <source>
        <dbReference type="Pfam" id="PF09130"/>
    </source>
</evidence>
<dbReference type="AlphaFoldDB" id="A0A9P6VN61"/>
<sequence>MTTVGILSIGEMGMGIAKLLIANNYRVVSQDTQDRAHKAHIETLPTDVSLVTQSDYILSIVPPGEALATATRITAAFNAQPTPKTTPLYFLDLNAISPRSAREIASLFSSSTPSIRFVDGGIIGGPPSPKSNLDPLLKKSLTSQGETSRAWKRPSIPVSGQHKFDSLDAPESGAHFAEVLNLNHISDDIGVASGLKCCFASATKGFTALCIQAFTTANNLVPVPVAVPDLTDDANMSSTVPPKAYRWVREMEEIAETHADEGGFNGDIGIFGEIAKVYRSVADDTALGEEKTERRKRGLTIEDVASAMGDGSRAKKRKTE</sequence>
<dbReference type="GO" id="GO:0050661">
    <property type="term" value="F:NADP binding"/>
    <property type="evidence" value="ECO:0007669"/>
    <property type="project" value="InterPro"/>
</dbReference>
<dbReference type="InterPro" id="IPR036291">
    <property type="entry name" value="NAD(P)-bd_dom_sf"/>
</dbReference>
<accession>A0A9P6VN61</accession>
<evidence type="ECO:0000313" key="4">
    <source>
        <dbReference type="EMBL" id="KAG0650602.1"/>
    </source>
</evidence>
<dbReference type="SUPFAM" id="SSF48179">
    <property type="entry name" value="6-phosphogluconate dehydrogenase C-terminal domain-like"/>
    <property type="match status" value="1"/>
</dbReference>
<name>A0A9P6VN61_9HELO</name>